<dbReference type="EMBL" id="JACEIK010005467">
    <property type="protein sequence ID" value="MCE0481572.1"/>
    <property type="molecule type" value="Genomic_DNA"/>
</dbReference>
<name>A0ABS8VML7_DATST</name>
<evidence type="ECO:0000313" key="1">
    <source>
        <dbReference type="EMBL" id="MCE0481572.1"/>
    </source>
</evidence>
<protein>
    <submittedName>
        <fullName evidence="1">Uncharacterized protein</fullName>
    </submittedName>
</protein>
<keyword evidence="2" id="KW-1185">Reference proteome</keyword>
<reference evidence="1 2" key="1">
    <citation type="journal article" date="2021" name="BMC Genomics">
        <title>Datura genome reveals duplications of psychoactive alkaloid biosynthetic genes and high mutation rate following tissue culture.</title>
        <authorList>
            <person name="Rajewski A."/>
            <person name="Carter-House D."/>
            <person name="Stajich J."/>
            <person name="Litt A."/>
        </authorList>
    </citation>
    <scope>NUCLEOTIDE SEQUENCE [LARGE SCALE GENOMIC DNA]</scope>
    <source>
        <strain evidence="1">AR-01</strain>
    </source>
</reference>
<organism evidence="1 2">
    <name type="scientific">Datura stramonium</name>
    <name type="common">Jimsonweed</name>
    <name type="synonym">Common thornapple</name>
    <dbReference type="NCBI Taxonomy" id="4076"/>
    <lineage>
        <taxon>Eukaryota</taxon>
        <taxon>Viridiplantae</taxon>
        <taxon>Streptophyta</taxon>
        <taxon>Embryophyta</taxon>
        <taxon>Tracheophyta</taxon>
        <taxon>Spermatophyta</taxon>
        <taxon>Magnoliopsida</taxon>
        <taxon>eudicotyledons</taxon>
        <taxon>Gunneridae</taxon>
        <taxon>Pentapetalae</taxon>
        <taxon>asterids</taxon>
        <taxon>lamiids</taxon>
        <taxon>Solanales</taxon>
        <taxon>Solanaceae</taxon>
        <taxon>Solanoideae</taxon>
        <taxon>Datureae</taxon>
        <taxon>Datura</taxon>
    </lineage>
</organism>
<gene>
    <name evidence="1" type="ORF">HAX54_039418</name>
</gene>
<comment type="caution">
    <text evidence="1">The sequence shown here is derived from an EMBL/GenBank/DDBJ whole genome shotgun (WGS) entry which is preliminary data.</text>
</comment>
<feature type="non-terminal residue" evidence="1">
    <location>
        <position position="1"/>
    </location>
</feature>
<sequence>FWNEYEEVGLHKLKVETFNTIGHTSAASSAAHCHASATRGVRHKSFSARCGTISSSIAGATCHYLQCYNRHDAAQ</sequence>
<proteinExistence type="predicted"/>
<dbReference type="Proteomes" id="UP000823775">
    <property type="component" value="Unassembled WGS sequence"/>
</dbReference>
<evidence type="ECO:0000313" key="2">
    <source>
        <dbReference type="Proteomes" id="UP000823775"/>
    </source>
</evidence>
<accession>A0ABS8VML7</accession>